<accession>A0AA38G7Z3</accession>
<keyword evidence="2" id="KW-1185">Reference proteome</keyword>
<name>A0AA38G7Z3_TAXCH</name>
<comment type="caution">
    <text evidence="1">The sequence shown here is derived from an EMBL/GenBank/DDBJ whole genome shotgun (WGS) entry which is preliminary data.</text>
</comment>
<evidence type="ECO:0008006" key="3">
    <source>
        <dbReference type="Google" id="ProtNLM"/>
    </source>
</evidence>
<proteinExistence type="predicted"/>
<evidence type="ECO:0000313" key="1">
    <source>
        <dbReference type="EMBL" id="KAH9316675.1"/>
    </source>
</evidence>
<feature type="non-terminal residue" evidence="1">
    <location>
        <position position="1"/>
    </location>
</feature>
<reference evidence="1 2" key="1">
    <citation type="journal article" date="2021" name="Nat. Plants">
        <title>The Taxus genome provides insights into paclitaxel biosynthesis.</title>
        <authorList>
            <person name="Xiong X."/>
            <person name="Gou J."/>
            <person name="Liao Q."/>
            <person name="Li Y."/>
            <person name="Zhou Q."/>
            <person name="Bi G."/>
            <person name="Li C."/>
            <person name="Du R."/>
            <person name="Wang X."/>
            <person name="Sun T."/>
            <person name="Guo L."/>
            <person name="Liang H."/>
            <person name="Lu P."/>
            <person name="Wu Y."/>
            <person name="Zhang Z."/>
            <person name="Ro D.K."/>
            <person name="Shang Y."/>
            <person name="Huang S."/>
            <person name="Yan J."/>
        </authorList>
    </citation>
    <scope>NUCLEOTIDE SEQUENCE [LARGE SCALE GENOMIC DNA]</scope>
    <source>
        <strain evidence="1">Ta-2019</strain>
    </source>
</reference>
<organism evidence="1 2">
    <name type="scientific">Taxus chinensis</name>
    <name type="common">Chinese yew</name>
    <name type="synonym">Taxus wallichiana var. chinensis</name>
    <dbReference type="NCBI Taxonomy" id="29808"/>
    <lineage>
        <taxon>Eukaryota</taxon>
        <taxon>Viridiplantae</taxon>
        <taxon>Streptophyta</taxon>
        <taxon>Embryophyta</taxon>
        <taxon>Tracheophyta</taxon>
        <taxon>Spermatophyta</taxon>
        <taxon>Pinopsida</taxon>
        <taxon>Pinidae</taxon>
        <taxon>Conifers II</taxon>
        <taxon>Cupressales</taxon>
        <taxon>Taxaceae</taxon>
        <taxon>Taxus</taxon>
    </lineage>
</organism>
<sequence length="97" mass="10589">PITRSVAEYTRRSGLEDADDDQLENEVLLCIGQRVMLLCNLCVEVGLVNGSIGTIQDIIYTAGSKPPSLPMSVIVRFDNYTGPAWDTINPKSIPILP</sequence>
<dbReference type="EMBL" id="JAHRHJ020000005">
    <property type="protein sequence ID" value="KAH9316675.1"/>
    <property type="molecule type" value="Genomic_DNA"/>
</dbReference>
<evidence type="ECO:0000313" key="2">
    <source>
        <dbReference type="Proteomes" id="UP000824469"/>
    </source>
</evidence>
<dbReference type="AlphaFoldDB" id="A0AA38G7Z3"/>
<feature type="non-terminal residue" evidence="1">
    <location>
        <position position="97"/>
    </location>
</feature>
<gene>
    <name evidence="1" type="ORF">KI387_025302</name>
</gene>
<dbReference type="Proteomes" id="UP000824469">
    <property type="component" value="Unassembled WGS sequence"/>
</dbReference>
<protein>
    <recommendedName>
        <fullName evidence="3">DNA helicase</fullName>
    </recommendedName>
</protein>